<keyword evidence="2" id="KW-1185">Reference proteome</keyword>
<reference evidence="1 2" key="1">
    <citation type="submission" date="2017-11" db="EMBL/GenBank/DDBJ databases">
        <title>Draft genome sequence of Enterococcus plantarum TRW2 strain isolated from lettuce.</title>
        <authorList>
            <person name="Kim E.B."/>
            <person name="Marco M.L."/>
            <person name="Williams T.R."/>
            <person name="You I.H."/>
        </authorList>
    </citation>
    <scope>NUCLEOTIDE SEQUENCE [LARGE SCALE GENOMIC DNA]</scope>
    <source>
        <strain evidence="1 2">TRW2</strain>
    </source>
</reference>
<sequence>MKKYIVIFIFFVLIILVKLNRTLIVDSYNLVFPENTIESGATSAGHVIEISENVRLVRTSAKSDTLIIDDGRSRIYQGYFNSLNFDSNFALFLDENTKEYYLLNLQTLEIERYSRNQYDKVKNQVPQFDTLKKQYDFPWKAQER</sequence>
<dbReference type="RefSeq" id="WP_111246929.1">
    <property type="nucleotide sequence ID" value="NZ_PIEU01000003.1"/>
</dbReference>
<dbReference type="AlphaFoldDB" id="A0A2W3ZJI4"/>
<protein>
    <submittedName>
        <fullName evidence="1">Uncharacterized protein</fullName>
    </submittedName>
</protein>
<gene>
    <name evidence="1" type="ORF">CI088_01375</name>
</gene>
<organism evidence="1 2">
    <name type="scientific">Enterococcus plantarum</name>
    <dbReference type="NCBI Taxonomy" id="1077675"/>
    <lineage>
        <taxon>Bacteria</taxon>
        <taxon>Bacillati</taxon>
        <taxon>Bacillota</taxon>
        <taxon>Bacilli</taxon>
        <taxon>Lactobacillales</taxon>
        <taxon>Enterococcaceae</taxon>
        <taxon>Enterococcus</taxon>
    </lineage>
</organism>
<accession>A0A2W3ZJI4</accession>
<dbReference type="EMBL" id="PIEU01000003">
    <property type="protein sequence ID" value="PZL77480.1"/>
    <property type="molecule type" value="Genomic_DNA"/>
</dbReference>
<evidence type="ECO:0000313" key="1">
    <source>
        <dbReference type="EMBL" id="PZL77480.1"/>
    </source>
</evidence>
<name>A0A2W3ZJI4_9ENTE</name>
<dbReference type="Proteomes" id="UP000249828">
    <property type="component" value="Unassembled WGS sequence"/>
</dbReference>
<proteinExistence type="predicted"/>
<evidence type="ECO:0000313" key="2">
    <source>
        <dbReference type="Proteomes" id="UP000249828"/>
    </source>
</evidence>
<comment type="caution">
    <text evidence="1">The sequence shown here is derived from an EMBL/GenBank/DDBJ whole genome shotgun (WGS) entry which is preliminary data.</text>
</comment>